<proteinExistence type="predicted"/>
<dbReference type="HOGENOM" id="CLU_1248592_0_0_10"/>
<dbReference type="Gene3D" id="1.10.10.10">
    <property type="entry name" value="Winged helix-like DNA-binding domain superfamily/Winged helix DNA-binding domain"/>
    <property type="match status" value="1"/>
</dbReference>
<dbReference type="AlphaFoldDB" id="F5IVF7"/>
<accession>F5IVF7</accession>
<dbReference type="EMBL" id="ADLV01000015">
    <property type="protein sequence ID" value="EGK02607.1"/>
    <property type="molecule type" value="Genomic_DNA"/>
</dbReference>
<dbReference type="STRING" id="742766.HMPREF9455_00857"/>
<keyword evidence="2" id="KW-1185">Reference proteome</keyword>
<evidence type="ECO:0000313" key="2">
    <source>
        <dbReference type="Proteomes" id="UP000004913"/>
    </source>
</evidence>
<organism evidence="1 2">
    <name type="scientific">Dysgonomonas gadei ATCC BAA-286</name>
    <dbReference type="NCBI Taxonomy" id="742766"/>
    <lineage>
        <taxon>Bacteria</taxon>
        <taxon>Pseudomonadati</taxon>
        <taxon>Bacteroidota</taxon>
        <taxon>Bacteroidia</taxon>
        <taxon>Bacteroidales</taxon>
        <taxon>Dysgonomonadaceae</taxon>
        <taxon>Dysgonomonas</taxon>
    </lineage>
</organism>
<evidence type="ECO:0000313" key="1">
    <source>
        <dbReference type="EMBL" id="EGK02607.1"/>
    </source>
</evidence>
<dbReference type="InterPro" id="IPR036388">
    <property type="entry name" value="WH-like_DNA-bd_sf"/>
</dbReference>
<gene>
    <name evidence="1" type="ORF">HMPREF9455_00857</name>
</gene>
<dbReference type="OrthoDB" id="1007456at2"/>
<dbReference type="Proteomes" id="UP000004913">
    <property type="component" value="Unassembled WGS sequence"/>
</dbReference>
<comment type="caution">
    <text evidence="1">The sequence shown here is derived from an EMBL/GenBank/DDBJ whole genome shotgun (WGS) entry which is preliminary data.</text>
</comment>
<sequence>MKSYTLIPNEAGKIFKPEDLYTITCMYLTAKDDYTTNSTREQLAQIAGLSFAYIKDKFLPRLRKSKFCEIEGYTELSDSQIRKRNKYILPQPITNYRIISKEMLEDTNLTPTEKGIIIGLYSLTVNNSFNIGFNKSQISKYLNISRNSYLKYEKSLIEKGYIELLSNDTTNDRHGDFSEGIVLNCSWLGTKELNRKVYESTHNNANFQELG</sequence>
<protein>
    <submittedName>
        <fullName evidence="1">Uncharacterized protein</fullName>
    </submittedName>
</protein>
<name>F5IVF7_9BACT</name>
<reference evidence="1 2" key="1">
    <citation type="submission" date="2011-04" db="EMBL/GenBank/DDBJ databases">
        <title>The Genome Sequence of Dysgonomonas gadei ATCC BAA-286.</title>
        <authorList>
            <consortium name="The Broad Institute Genome Sequencing Platform"/>
            <person name="Earl A."/>
            <person name="Ward D."/>
            <person name="Feldgarden M."/>
            <person name="Gevers D."/>
            <person name="Pudlo N."/>
            <person name="Martens E."/>
            <person name="Allen-Vercoe E."/>
            <person name="Young S.K."/>
            <person name="Zeng Q."/>
            <person name="Gargeya S."/>
            <person name="Fitzgerald M."/>
            <person name="Haas B."/>
            <person name="Abouelleil A."/>
            <person name="Alvarado L."/>
            <person name="Arachchi H.M."/>
            <person name="Berlin A."/>
            <person name="Brown A."/>
            <person name="Chapman S.B."/>
            <person name="Chen Z."/>
            <person name="Dunbar C."/>
            <person name="Freedman E."/>
            <person name="Gearin G."/>
            <person name="Gellesch M."/>
            <person name="Goldberg J."/>
            <person name="Griggs A."/>
            <person name="Gujja S."/>
            <person name="Heiman D."/>
            <person name="Howarth C."/>
            <person name="Larson L."/>
            <person name="Lui A."/>
            <person name="MacDonald P.J.P."/>
            <person name="Mehta T."/>
            <person name="Montmayeur A."/>
            <person name="Murphy C."/>
            <person name="Neiman D."/>
            <person name="Pearson M."/>
            <person name="Priest M."/>
            <person name="Roberts A."/>
            <person name="Saif S."/>
            <person name="Shea T."/>
            <person name="Shenoy N."/>
            <person name="Sisk P."/>
            <person name="Stolte C."/>
            <person name="Sykes S."/>
            <person name="Yandava C."/>
            <person name="Wortman J."/>
            <person name="Nusbaum C."/>
            <person name="Birren B."/>
        </authorList>
    </citation>
    <scope>NUCLEOTIDE SEQUENCE [LARGE SCALE GENOMIC DNA]</scope>
    <source>
        <strain evidence="1 2">ATCC BAA-286</strain>
    </source>
</reference>
<dbReference type="RefSeq" id="WP_006798372.1">
    <property type="nucleotide sequence ID" value="NZ_GL891980.1"/>
</dbReference>